<keyword evidence="4 5" id="KW-0472">Membrane</keyword>
<feature type="transmembrane region" description="Helical" evidence="5">
    <location>
        <begin position="28"/>
        <end position="44"/>
    </location>
</feature>
<feature type="transmembrane region" description="Helical" evidence="5">
    <location>
        <begin position="51"/>
        <end position="70"/>
    </location>
</feature>
<comment type="caution">
    <text evidence="7">The sequence shown here is derived from an EMBL/GenBank/DDBJ whole genome shotgun (WGS) entry which is preliminary data.</text>
</comment>
<organism evidence="7 8">
    <name type="scientific">Candidatus Gottesmanbacteria bacterium RIFCSPHIGHO2_02_FULL_39_14</name>
    <dbReference type="NCBI Taxonomy" id="1798383"/>
    <lineage>
        <taxon>Bacteria</taxon>
        <taxon>Candidatus Gottesmaniibacteriota</taxon>
    </lineage>
</organism>
<dbReference type="Proteomes" id="UP000176253">
    <property type="component" value="Unassembled WGS sequence"/>
</dbReference>
<proteinExistence type="predicted"/>
<feature type="transmembrane region" description="Helical" evidence="5">
    <location>
        <begin position="130"/>
        <end position="147"/>
    </location>
</feature>
<evidence type="ECO:0000256" key="1">
    <source>
        <dbReference type="ARBA" id="ARBA00004141"/>
    </source>
</evidence>
<feature type="transmembrane region" description="Helical" evidence="5">
    <location>
        <begin position="376"/>
        <end position="396"/>
    </location>
</feature>
<dbReference type="PANTHER" id="PTHR37422:SF17">
    <property type="entry name" value="O-ANTIGEN LIGASE"/>
    <property type="match status" value="1"/>
</dbReference>
<feature type="transmembrane region" description="Helical" evidence="5">
    <location>
        <begin position="7"/>
        <end position="22"/>
    </location>
</feature>
<evidence type="ECO:0000313" key="7">
    <source>
        <dbReference type="EMBL" id="OGG16560.1"/>
    </source>
</evidence>
<name>A0A1F5ZVS6_9BACT</name>
<feature type="transmembrane region" description="Helical" evidence="5">
    <location>
        <begin position="408"/>
        <end position="428"/>
    </location>
</feature>
<gene>
    <name evidence="7" type="ORF">A3D78_02705</name>
</gene>
<feature type="transmembrane region" description="Helical" evidence="5">
    <location>
        <begin position="244"/>
        <end position="262"/>
    </location>
</feature>
<evidence type="ECO:0000256" key="3">
    <source>
        <dbReference type="ARBA" id="ARBA00022989"/>
    </source>
</evidence>
<evidence type="ECO:0000256" key="5">
    <source>
        <dbReference type="SAM" id="Phobius"/>
    </source>
</evidence>
<dbReference type="Pfam" id="PF04932">
    <property type="entry name" value="Wzy_C"/>
    <property type="match status" value="1"/>
</dbReference>
<keyword evidence="2 5" id="KW-0812">Transmembrane</keyword>
<feature type="domain" description="O-antigen ligase-related" evidence="6">
    <location>
        <begin position="245"/>
        <end position="388"/>
    </location>
</feature>
<accession>A0A1F5ZVS6</accession>
<dbReference type="InterPro" id="IPR051533">
    <property type="entry name" value="WaaL-like"/>
</dbReference>
<dbReference type="AlphaFoldDB" id="A0A1F5ZVS6"/>
<feature type="transmembrane region" description="Helical" evidence="5">
    <location>
        <begin position="282"/>
        <end position="303"/>
    </location>
</feature>
<protein>
    <recommendedName>
        <fullName evidence="6">O-antigen ligase-related domain-containing protein</fullName>
    </recommendedName>
</protein>
<feature type="transmembrane region" description="Helical" evidence="5">
    <location>
        <begin position="106"/>
        <end position="124"/>
    </location>
</feature>
<evidence type="ECO:0000259" key="6">
    <source>
        <dbReference type="Pfam" id="PF04932"/>
    </source>
</evidence>
<keyword evidence="3 5" id="KW-1133">Transmembrane helix</keyword>
<feature type="transmembrane region" description="Helical" evidence="5">
    <location>
        <begin position="76"/>
        <end position="94"/>
    </location>
</feature>
<dbReference type="PANTHER" id="PTHR37422">
    <property type="entry name" value="TEICHURONIC ACID BIOSYNTHESIS PROTEIN TUAE"/>
    <property type="match status" value="1"/>
</dbReference>
<reference evidence="7 8" key="1">
    <citation type="journal article" date="2016" name="Nat. Commun.">
        <title>Thousands of microbial genomes shed light on interconnected biogeochemical processes in an aquifer system.</title>
        <authorList>
            <person name="Anantharaman K."/>
            <person name="Brown C.T."/>
            <person name="Hug L.A."/>
            <person name="Sharon I."/>
            <person name="Castelle C.J."/>
            <person name="Probst A.J."/>
            <person name="Thomas B.C."/>
            <person name="Singh A."/>
            <person name="Wilkins M.J."/>
            <person name="Karaoz U."/>
            <person name="Brodie E.L."/>
            <person name="Williams K.H."/>
            <person name="Hubbard S.S."/>
            <person name="Banfield J.F."/>
        </authorList>
    </citation>
    <scope>NUCLEOTIDE SEQUENCE [LARGE SCALE GENOMIC DNA]</scope>
</reference>
<feature type="transmembrane region" description="Helical" evidence="5">
    <location>
        <begin position="159"/>
        <end position="179"/>
    </location>
</feature>
<comment type="subcellular location">
    <subcellularLocation>
        <location evidence="1">Membrane</location>
        <topology evidence="1">Multi-pass membrane protein</topology>
    </subcellularLocation>
</comment>
<dbReference type="GO" id="GO:0016020">
    <property type="term" value="C:membrane"/>
    <property type="evidence" value="ECO:0007669"/>
    <property type="project" value="UniProtKB-SubCell"/>
</dbReference>
<evidence type="ECO:0000256" key="4">
    <source>
        <dbReference type="ARBA" id="ARBA00023136"/>
    </source>
</evidence>
<evidence type="ECO:0000313" key="8">
    <source>
        <dbReference type="Proteomes" id="UP000176253"/>
    </source>
</evidence>
<evidence type="ECO:0000256" key="2">
    <source>
        <dbReference type="ARBA" id="ARBA00022692"/>
    </source>
</evidence>
<dbReference type="InterPro" id="IPR007016">
    <property type="entry name" value="O-antigen_ligase-rel_domated"/>
</dbReference>
<sequence>MDKEKIKFIVIGLIIFYLIQWFAPNKPIYFASYGIIIYFSYLATKSVIRSIVYTLILSFFSETSLAASLFKLEPDIGSGYFISALTILSFLLLIASFGKTKSTIHWTDWIALGFLLWNVVLFFLQPHSNSLFGILTLGEMTITYFLLRSTLDVNDLKVIPLLLSSMLIFQSIVASIQFLTQGNVGILAESANVDFPFGLTATEEEELFRSSGASYHANTLAMLLIILIPYLYSFKSTFTNIIKFVWIFVLFTTYSRIAWLIGGAEFLYLNISSMAFILKKKINIFLFMIFFIALIIINPLFLIRLETVPEALNEQGSWGVRIKTYQEAWHLFSQSPFTGVGANMYLASILDDPVTDLYQQGQVNVFKKIHNFFLEILAENGIIGLSIILIFLTGVLRMTGREKFKMVYYAKFAMISFLIFVQFHPLFLTPQMRLIYLLSAIMVIR</sequence>
<feature type="transmembrane region" description="Helical" evidence="5">
    <location>
        <begin position="213"/>
        <end position="232"/>
    </location>
</feature>
<dbReference type="EMBL" id="MFJM01000057">
    <property type="protein sequence ID" value="OGG16560.1"/>
    <property type="molecule type" value="Genomic_DNA"/>
</dbReference>